<dbReference type="SUPFAM" id="SSF56935">
    <property type="entry name" value="Porins"/>
    <property type="match status" value="1"/>
</dbReference>
<evidence type="ECO:0000256" key="5">
    <source>
        <dbReference type="SAM" id="SignalP"/>
    </source>
</evidence>
<protein>
    <submittedName>
        <fullName evidence="6">Outer membrane protein N</fullName>
    </submittedName>
</protein>
<dbReference type="CDD" id="cd00342">
    <property type="entry name" value="gram_neg_porins"/>
    <property type="match status" value="1"/>
</dbReference>
<evidence type="ECO:0000313" key="7">
    <source>
        <dbReference type="Proteomes" id="UP000001410"/>
    </source>
</evidence>
<comment type="subcellular location">
    <subcellularLocation>
        <location evidence="1">Cell outer membrane</location>
        <topology evidence="1">Multi-pass membrane protein</topology>
    </subcellularLocation>
</comment>
<reference evidence="6 7" key="1">
    <citation type="journal article" date="2002" name="Proc. Natl. Acad. Sci. U.S.A.">
        <title>Extensive mosaic structure revealed by the complete genome sequence of uropathogenic Escherichia coli.</title>
        <authorList>
            <person name="Welch R.A."/>
            <person name="Burland V."/>
            <person name="Plunkett G.III."/>
            <person name="Redford P."/>
            <person name="Roesch P."/>
            <person name="Rasko D."/>
            <person name="Buckles E.L."/>
            <person name="Liou S.R."/>
            <person name="Boutin A."/>
            <person name="Hackett J."/>
            <person name="Stroud D."/>
            <person name="Mayhew G.F."/>
            <person name="Rose D.J."/>
            <person name="Zhou S."/>
            <person name="Schwartz D.C."/>
            <person name="Perna N.T."/>
            <person name="Mobley H.L."/>
            <person name="Donnenberg M.S."/>
            <person name="Blattner F.R."/>
        </authorList>
    </citation>
    <scope>NUCLEOTIDE SEQUENCE [LARGE SCALE GENOMIC DNA]</scope>
    <source>
        <strain evidence="7">CFT073 / ATCC 700928 / UPEC</strain>
    </source>
</reference>
<evidence type="ECO:0000256" key="2">
    <source>
        <dbReference type="ARBA" id="ARBA00007539"/>
    </source>
</evidence>
<dbReference type="GO" id="GO:0034220">
    <property type="term" value="P:monoatomic ion transmembrane transport"/>
    <property type="evidence" value="ECO:0007669"/>
    <property type="project" value="InterPro"/>
</dbReference>
<evidence type="ECO:0000256" key="4">
    <source>
        <dbReference type="ARBA" id="ARBA00023136"/>
    </source>
</evidence>
<dbReference type="Proteomes" id="UP000001410">
    <property type="component" value="Chromosome"/>
</dbReference>
<dbReference type="PANTHER" id="PTHR34501:SF2">
    <property type="entry name" value="OUTER MEMBRANE PORIN F-RELATED"/>
    <property type="match status" value="1"/>
</dbReference>
<dbReference type="PRINTS" id="PR00182">
    <property type="entry name" value="ECOLNEIPORIN"/>
</dbReference>
<dbReference type="HOGENOM" id="CLU_058202_0_0_6"/>
<dbReference type="InterPro" id="IPR023614">
    <property type="entry name" value="Porin_dom_sf"/>
</dbReference>
<dbReference type="GO" id="GO:0015288">
    <property type="term" value="F:porin activity"/>
    <property type="evidence" value="ECO:0007669"/>
    <property type="project" value="InterPro"/>
</dbReference>
<dbReference type="SMR" id="A0A0H2V8F6"/>
<dbReference type="PANTHER" id="PTHR34501">
    <property type="entry name" value="PROTEIN YDDL-RELATED"/>
    <property type="match status" value="1"/>
</dbReference>
<name>A0A0H2V8F6_ECOL6</name>
<organism evidence="6 7">
    <name type="scientific">Escherichia coli O6:H1 (strain CFT073 / ATCC 700928 / UPEC)</name>
    <dbReference type="NCBI Taxonomy" id="199310"/>
    <lineage>
        <taxon>Bacteria</taxon>
        <taxon>Pseudomonadati</taxon>
        <taxon>Pseudomonadota</taxon>
        <taxon>Gammaproteobacteria</taxon>
        <taxon>Enterobacterales</taxon>
        <taxon>Enterobacteriaceae</taxon>
        <taxon>Escherichia</taxon>
    </lineage>
</organism>
<dbReference type="InterPro" id="IPR050298">
    <property type="entry name" value="Gram-neg_bact_OMP"/>
</dbReference>
<dbReference type="GO" id="GO:0009279">
    <property type="term" value="C:cell outer membrane"/>
    <property type="evidence" value="ECO:0007669"/>
    <property type="project" value="UniProtKB-SubCell"/>
</dbReference>
<feature type="signal peptide" evidence="5">
    <location>
        <begin position="1"/>
        <end position="44"/>
    </location>
</feature>
<keyword evidence="7" id="KW-1185">Reference proteome</keyword>
<keyword evidence="3 5" id="KW-0732">Signal</keyword>
<feature type="chain" id="PRO_5002599666" evidence="5">
    <location>
        <begin position="45"/>
        <end position="375"/>
    </location>
</feature>
<dbReference type="Pfam" id="PF00267">
    <property type="entry name" value="Porin_1"/>
    <property type="match status" value="1"/>
</dbReference>
<dbReference type="EMBL" id="AE014075">
    <property type="protein sequence ID" value="AAN80842.1"/>
    <property type="molecule type" value="Genomic_DNA"/>
</dbReference>
<proteinExistence type="inferred from homology"/>
<keyword evidence="4" id="KW-0472">Membrane</keyword>
<dbReference type="InterPro" id="IPR001897">
    <property type="entry name" value="Porin_gammaproteobac"/>
</dbReference>
<dbReference type="AlphaFoldDB" id="A0A0H2V8F6"/>
<dbReference type="eggNOG" id="COG3203">
    <property type="taxonomic scope" value="Bacteria"/>
</dbReference>
<sequence>MCFFWITALIDIFMKIIITREYIMKRKVLAMLVPALLVAGAANAAEIYNKNGNKVELYGKMVGERILTDRENGEKGDNSQDTSYARVGVKGETQINPELTGYGQFELDLEASNRHNPDQTRLAYAGLSYKDFGSFDYGRNVGVAYDAEAFTDMFVEWGGDSWAGTDLFMTNRTNGVATYRNTDFFGMVEGLNFALQYQGKNEGTGNYKANGDGHGLSATYTIDGFSFAGAYANSDRTDWQSGDGKGERAEVWALSTKYDANNVYAAVMYGESHNMNSDDGDVVNKTQNFEAVLQYQFDFGLRPSIGYSYSKALDVAGYKDSDRLNYIEIGTWYYFNKNMNVYTAYQINLLDKSDYVLAHGLNTDDQLAVGIVYQF</sequence>
<accession>A0A0H2V8F6</accession>
<dbReference type="InterPro" id="IPR033900">
    <property type="entry name" value="Gram_neg_porin_domain"/>
</dbReference>
<dbReference type="STRING" id="199310.c2383"/>
<dbReference type="Gene3D" id="2.40.160.10">
    <property type="entry name" value="Porin"/>
    <property type="match status" value="1"/>
</dbReference>
<dbReference type="PRINTS" id="PR00183">
    <property type="entry name" value="ECOLIPORIN"/>
</dbReference>
<dbReference type="InterPro" id="IPR001702">
    <property type="entry name" value="Porin_Gram-ve"/>
</dbReference>
<dbReference type="KEGG" id="ecc:c2383"/>
<evidence type="ECO:0000256" key="1">
    <source>
        <dbReference type="ARBA" id="ARBA00004571"/>
    </source>
</evidence>
<evidence type="ECO:0000313" key="6">
    <source>
        <dbReference type="EMBL" id="AAN80842.1"/>
    </source>
</evidence>
<comment type="similarity">
    <text evidence="2">Belongs to the Gram-negative porin family.</text>
</comment>
<evidence type="ECO:0000256" key="3">
    <source>
        <dbReference type="ARBA" id="ARBA00022729"/>
    </source>
</evidence>
<gene>
    <name evidence="6" type="ordered locus">c2383</name>
</gene>